<proteinExistence type="predicted"/>
<keyword evidence="1" id="KW-1133">Transmembrane helix</keyword>
<feature type="transmembrane region" description="Helical" evidence="1">
    <location>
        <begin position="212"/>
        <end position="232"/>
    </location>
</feature>
<dbReference type="Proteomes" id="UP000274504">
    <property type="component" value="Unassembled WGS sequence"/>
</dbReference>
<reference evidence="2 3" key="2">
    <citation type="submission" date="2018-11" db="EMBL/GenBank/DDBJ databases">
        <authorList>
            <consortium name="Pathogen Informatics"/>
        </authorList>
    </citation>
    <scope>NUCLEOTIDE SEQUENCE [LARGE SCALE GENOMIC DNA]</scope>
</reference>
<dbReference type="WBParaSite" id="HDID_0000565801-mRNA-1">
    <property type="protein sequence ID" value="HDID_0000565801-mRNA-1"/>
    <property type="gene ID" value="HDID_0000565801"/>
</dbReference>
<protein>
    <submittedName>
        <fullName evidence="4">DC_STAMP domain-containing protein</fullName>
    </submittedName>
</protein>
<feature type="transmembrane region" description="Helical" evidence="1">
    <location>
        <begin position="491"/>
        <end position="509"/>
    </location>
</feature>
<keyword evidence="1" id="KW-0812">Transmembrane</keyword>
<gene>
    <name evidence="2" type="ORF">HDID_LOCUS5656</name>
</gene>
<feature type="transmembrane region" description="Helical" evidence="1">
    <location>
        <begin position="185"/>
        <end position="206"/>
    </location>
</feature>
<accession>A0A0R3SL43</accession>
<dbReference type="AlphaFoldDB" id="A0A0R3SL43"/>
<dbReference type="EMBL" id="UYSG01003155">
    <property type="protein sequence ID" value="VDL57974.1"/>
    <property type="molecule type" value="Genomic_DNA"/>
</dbReference>
<dbReference type="Pfam" id="PF26039">
    <property type="entry name" value="Dcst2"/>
    <property type="match status" value="1"/>
</dbReference>
<keyword evidence="1" id="KW-0472">Membrane</keyword>
<reference evidence="4" key="1">
    <citation type="submission" date="2017-02" db="UniProtKB">
        <authorList>
            <consortium name="WormBaseParasite"/>
        </authorList>
    </citation>
    <scope>IDENTIFICATION</scope>
</reference>
<organism evidence="4">
    <name type="scientific">Hymenolepis diminuta</name>
    <name type="common">Rat tapeworm</name>
    <dbReference type="NCBI Taxonomy" id="6216"/>
    <lineage>
        <taxon>Eukaryota</taxon>
        <taxon>Metazoa</taxon>
        <taxon>Spiralia</taxon>
        <taxon>Lophotrochozoa</taxon>
        <taxon>Platyhelminthes</taxon>
        <taxon>Cestoda</taxon>
        <taxon>Eucestoda</taxon>
        <taxon>Cyclophyllidea</taxon>
        <taxon>Hymenolepididae</taxon>
        <taxon>Hymenolepis</taxon>
    </lineage>
</organism>
<evidence type="ECO:0000256" key="1">
    <source>
        <dbReference type="SAM" id="Phobius"/>
    </source>
</evidence>
<dbReference type="STRING" id="6216.A0A0R3SL43"/>
<feature type="transmembrane region" description="Helical" evidence="1">
    <location>
        <begin position="252"/>
        <end position="271"/>
    </location>
</feature>
<evidence type="ECO:0000313" key="4">
    <source>
        <dbReference type="WBParaSite" id="HDID_0000565801-mRNA-1"/>
    </source>
</evidence>
<evidence type="ECO:0000313" key="3">
    <source>
        <dbReference type="Proteomes" id="UP000274504"/>
    </source>
</evidence>
<dbReference type="OrthoDB" id="6598372at2759"/>
<evidence type="ECO:0000313" key="2">
    <source>
        <dbReference type="EMBL" id="VDL57974.1"/>
    </source>
</evidence>
<dbReference type="PANTHER" id="PTHR21041">
    <property type="entry name" value="DENDRITIC CELL-SPECIFIC TRANSMEMBRANE PROTEIN"/>
    <property type="match status" value="1"/>
</dbReference>
<dbReference type="InterPro" id="IPR051856">
    <property type="entry name" value="CSR-E3_Ligase_Protein"/>
</dbReference>
<name>A0A0R3SL43_HYMDI</name>
<sequence length="551" mass="63015">METPSWIKRFNSVLDVLVSEEQVDDLEDPSLYERIEAAFRQNFEVNKVKNQWKKDRKIPLSHDNNNISVNIENLNNFNVSQSKELEKPYTVKLRKSDKKAQLKGDVADNDENIEDLQKIEMENRIEAVLGKLEEPTLCTQIMNRISRFCDERCCKYTTRIYFRKPHSWYSATAQLDAGTLLRENYMGITFGLCIGFVSYLVFASAFAHAPNVATIAACYVMMFAVFAIAFSADFRCILINTIPYIVASRTRWMLMMIATTLVTTGPAINFMHNSGNFRNAIACVLGQVNTNVELIAKVTSAPLKIIRKNLGEFIDKINEKLAQVRNTLKSFRIVFHLTTNLFTEKSNWITSIVEACGDEVAMKNQCLAFFNQIYFNCAATLQSLSFLCNFIRMFASQACKSVSGLNDICKKYANKLRSEIIAISPVSEAELDESEDMIKRYMGSENISVDIYEEGMDMEFASNFSAQAQVTDLIEEKMDNMMNALNNFKHVMEWLLVIWTLLTAVQLVLQSATYRRSWIRKPHYNNAHITSQFVAQVTACKVLYEIRITTN</sequence>